<dbReference type="Pfam" id="PF23140">
    <property type="entry name" value="Gp80"/>
    <property type="match status" value="1"/>
</dbReference>
<evidence type="ECO:0000313" key="1">
    <source>
        <dbReference type="EMBL" id="OCL26316.1"/>
    </source>
</evidence>
<dbReference type="AlphaFoldDB" id="A0A1C0A7U5"/>
<sequence>MSNMCNYLENKLLDHVLRNVPYTSPTTIYIALLTSNPAEAGDITSEVSGGSYARQAITFDEIVDGVTQNTYDIEFPQATADWGIITHVILMDAETGGNPLFYAELTTAKTITTDDIFKVPISELTVKLD</sequence>
<organism evidence="1 2">
    <name type="scientific">Orenia metallireducens</name>
    <dbReference type="NCBI Taxonomy" id="1413210"/>
    <lineage>
        <taxon>Bacteria</taxon>
        <taxon>Bacillati</taxon>
        <taxon>Bacillota</taxon>
        <taxon>Clostridia</taxon>
        <taxon>Halanaerobiales</taxon>
        <taxon>Halobacteroidaceae</taxon>
        <taxon>Orenia</taxon>
    </lineage>
</organism>
<accession>A0A1C0A7U5</accession>
<comment type="caution">
    <text evidence="1">The sequence shown here is derived from an EMBL/GenBank/DDBJ whole genome shotgun (WGS) entry which is preliminary data.</text>
</comment>
<name>A0A1C0A7U5_9FIRM</name>
<protein>
    <submittedName>
        <fullName evidence="1">Uncharacterized protein</fullName>
    </submittedName>
</protein>
<dbReference type="EMBL" id="LWDV01000009">
    <property type="protein sequence ID" value="OCL26316.1"/>
    <property type="molecule type" value="Genomic_DNA"/>
</dbReference>
<dbReference type="RefSeq" id="WP_068718010.1">
    <property type="nucleotide sequence ID" value="NZ_LWDV01000009.1"/>
</dbReference>
<keyword evidence="2" id="KW-1185">Reference proteome</keyword>
<dbReference type="Proteomes" id="UP000093514">
    <property type="component" value="Unassembled WGS sequence"/>
</dbReference>
<gene>
    <name evidence="1" type="ORF">U472_09920</name>
</gene>
<proteinExistence type="predicted"/>
<evidence type="ECO:0000313" key="2">
    <source>
        <dbReference type="Proteomes" id="UP000093514"/>
    </source>
</evidence>
<dbReference type="InterPro" id="IPR056908">
    <property type="entry name" value="Gp80-like"/>
</dbReference>
<reference evidence="2" key="1">
    <citation type="submission" date="2016-07" db="EMBL/GenBank/DDBJ databases">
        <authorList>
            <person name="Florea S."/>
            <person name="Webb J.S."/>
            <person name="Jaromczyk J."/>
            <person name="Schardl C.L."/>
        </authorList>
    </citation>
    <scope>NUCLEOTIDE SEQUENCE [LARGE SCALE GENOMIC DNA]</scope>
    <source>
        <strain evidence="2">Z6</strain>
    </source>
</reference>
<dbReference type="OrthoDB" id="6171543at2"/>
<reference evidence="1 2" key="2">
    <citation type="submission" date="2016-08" db="EMBL/GenBank/DDBJ databases">
        <title>Orenia metallireducens sp. nov. strain Z6, a Novel Metal-reducing Firmicute from the Deep Subsurface.</title>
        <authorList>
            <person name="Maxim B.I."/>
            <person name="Kenneth K."/>
            <person name="Flynn T.M."/>
            <person name="Oloughlin E.J."/>
            <person name="Locke R.A."/>
            <person name="Weber J.R."/>
            <person name="Egan S.M."/>
            <person name="Mackie R.I."/>
            <person name="Cann I.K."/>
        </authorList>
    </citation>
    <scope>NUCLEOTIDE SEQUENCE [LARGE SCALE GENOMIC DNA]</scope>
    <source>
        <strain evidence="1 2">Z6</strain>
    </source>
</reference>